<dbReference type="EMBL" id="BSBI01000018">
    <property type="protein sequence ID" value="GLF99149.1"/>
    <property type="molecule type" value="Genomic_DNA"/>
</dbReference>
<dbReference type="Pfam" id="PF13349">
    <property type="entry name" value="DUF4097"/>
    <property type="match status" value="1"/>
</dbReference>
<dbReference type="Proteomes" id="UP001291653">
    <property type="component" value="Unassembled WGS sequence"/>
</dbReference>
<keyword evidence="3" id="KW-1185">Reference proteome</keyword>
<evidence type="ECO:0000313" key="2">
    <source>
        <dbReference type="EMBL" id="GLF99149.1"/>
    </source>
</evidence>
<protein>
    <submittedName>
        <fullName evidence="2">DUF4097 family beta strand repeat-containing protein</fullName>
    </submittedName>
</protein>
<sequence length="282" mass="29321">MTTFDTPDPISVRIELATGDIHLTAGPRTDTVVEVRPSDGSSAADVKAAADTKVDFSRGKLLIKGQPLRRSASVSRGGSVDVIIGLPEGSEVRGSGAWATLRGEGPLGECRFDVAEGDIRLGQAGPVRLSTSHGQIVVARAGGPARIANGSGTIRVDRIDGSASVSNDMGETRIGEITGELKLTGMNADFRVGRAHDDIEVKTSHGSVRIGEVARGLVSITAASAEIEVGIREGTSAKLDVSTASGSVRNQLEGASGPKKTDEVVEVRARTYGGDIVIRRSW</sequence>
<comment type="caution">
    <text evidence="2">The sequence shown here is derived from an EMBL/GenBank/DDBJ whole genome shotgun (WGS) entry which is preliminary data.</text>
</comment>
<feature type="domain" description="DUF4097" evidence="1">
    <location>
        <begin position="57"/>
        <end position="276"/>
    </location>
</feature>
<proteinExistence type="predicted"/>
<name>A0ABQ5P983_9ACTN</name>
<evidence type="ECO:0000259" key="1">
    <source>
        <dbReference type="Pfam" id="PF13349"/>
    </source>
</evidence>
<reference evidence="2 3" key="1">
    <citation type="submission" date="2022-10" db="EMBL/GenBank/DDBJ databases">
        <title>Draft genome sequence of Streptomyces sp. YSPA8.</title>
        <authorList>
            <person name="Moriuchi R."/>
            <person name="Dohra H."/>
            <person name="Yamamura H."/>
            <person name="Kodani S."/>
        </authorList>
    </citation>
    <scope>NUCLEOTIDE SEQUENCE [LARGE SCALE GENOMIC DNA]</scope>
    <source>
        <strain evidence="2 3">YSPA8</strain>
    </source>
</reference>
<organism evidence="2 3">
    <name type="scientific">Streptomyces yaizuensis</name>
    <dbReference type="NCBI Taxonomy" id="2989713"/>
    <lineage>
        <taxon>Bacteria</taxon>
        <taxon>Bacillati</taxon>
        <taxon>Actinomycetota</taxon>
        <taxon>Actinomycetes</taxon>
        <taxon>Kitasatosporales</taxon>
        <taxon>Streptomycetaceae</taxon>
        <taxon>Streptomyces</taxon>
    </lineage>
</organism>
<evidence type="ECO:0000313" key="3">
    <source>
        <dbReference type="Proteomes" id="UP001291653"/>
    </source>
</evidence>
<accession>A0ABQ5P983</accession>
<gene>
    <name evidence="2" type="ORF">SYYSPA8_32650</name>
</gene>
<dbReference type="RefSeq" id="WP_323451102.1">
    <property type="nucleotide sequence ID" value="NZ_BSBI01000018.1"/>
</dbReference>
<dbReference type="InterPro" id="IPR025164">
    <property type="entry name" value="Toastrack_DUF4097"/>
</dbReference>